<dbReference type="EMBL" id="JARJCN010000120">
    <property type="protein sequence ID" value="KAJ7071918.1"/>
    <property type="molecule type" value="Genomic_DNA"/>
</dbReference>
<evidence type="ECO:0000256" key="1">
    <source>
        <dbReference type="SAM" id="MobiDB-lite"/>
    </source>
</evidence>
<protein>
    <submittedName>
        <fullName evidence="2">Uncharacterized protein</fullName>
    </submittedName>
</protein>
<accession>A0AAD6XEC4</accession>
<sequence length="192" mass="21587">MASRTRPQRCAVNSPLLRARGMRECAAHSRRFSRTTLPQRAASPPLRQPNASRALFACSSGWPARAHATSLHGPHTPATRPRAPAGDSRSHAPPRCVPRIRRSPTDLVTHRFPRRHLRRGTLLPLYAAPPRPPRAVHLACALPLRRPKLYHVSAAARNKQLRVAYSLPRPPTDQRRPLRLRAAFLPFDVHFN</sequence>
<feature type="region of interest" description="Disordered" evidence="1">
    <location>
        <begin position="27"/>
        <end position="47"/>
    </location>
</feature>
<evidence type="ECO:0000313" key="2">
    <source>
        <dbReference type="EMBL" id="KAJ7071918.1"/>
    </source>
</evidence>
<feature type="compositionally biased region" description="Low complexity" evidence="1">
    <location>
        <begin position="76"/>
        <end position="85"/>
    </location>
</feature>
<reference evidence="2" key="1">
    <citation type="submission" date="2023-03" db="EMBL/GenBank/DDBJ databases">
        <title>Massive genome expansion in bonnet fungi (Mycena s.s.) driven by repeated elements and novel gene families across ecological guilds.</title>
        <authorList>
            <consortium name="Lawrence Berkeley National Laboratory"/>
            <person name="Harder C.B."/>
            <person name="Miyauchi S."/>
            <person name="Viragh M."/>
            <person name="Kuo A."/>
            <person name="Thoen E."/>
            <person name="Andreopoulos B."/>
            <person name="Lu D."/>
            <person name="Skrede I."/>
            <person name="Drula E."/>
            <person name="Henrissat B."/>
            <person name="Morin E."/>
            <person name="Kohler A."/>
            <person name="Barry K."/>
            <person name="LaButti K."/>
            <person name="Morin E."/>
            <person name="Salamov A."/>
            <person name="Lipzen A."/>
            <person name="Mereny Z."/>
            <person name="Hegedus B."/>
            <person name="Baldrian P."/>
            <person name="Stursova M."/>
            <person name="Weitz H."/>
            <person name="Taylor A."/>
            <person name="Grigoriev I.V."/>
            <person name="Nagy L.G."/>
            <person name="Martin F."/>
            <person name="Kauserud H."/>
        </authorList>
    </citation>
    <scope>NUCLEOTIDE SEQUENCE</scope>
    <source>
        <strain evidence="2">CBHHK173m</strain>
    </source>
</reference>
<dbReference type="Proteomes" id="UP001222325">
    <property type="component" value="Unassembled WGS sequence"/>
</dbReference>
<keyword evidence="3" id="KW-1185">Reference proteome</keyword>
<gene>
    <name evidence="2" type="ORF">B0H15DRAFT_869680</name>
</gene>
<proteinExistence type="predicted"/>
<feature type="region of interest" description="Disordered" evidence="1">
    <location>
        <begin position="66"/>
        <end position="100"/>
    </location>
</feature>
<dbReference type="AlphaFoldDB" id="A0AAD6XEC4"/>
<name>A0AAD6XEC4_9AGAR</name>
<comment type="caution">
    <text evidence="2">The sequence shown here is derived from an EMBL/GenBank/DDBJ whole genome shotgun (WGS) entry which is preliminary data.</text>
</comment>
<evidence type="ECO:0000313" key="3">
    <source>
        <dbReference type="Proteomes" id="UP001222325"/>
    </source>
</evidence>
<organism evidence="2 3">
    <name type="scientific">Mycena belliarum</name>
    <dbReference type="NCBI Taxonomy" id="1033014"/>
    <lineage>
        <taxon>Eukaryota</taxon>
        <taxon>Fungi</taxon>
        <taxon>Dikarya</taxon>
        <taxon>Basidiomycota</taxon>
        <taxon>Agaricomycotina</taxon>
        <taxon>Agaricomycetes</taxon>
        <taxon>Agaricomycetidae</taxon>
        <taxon>Agaricales</taxon>
        <taxon>Marasmiineae</taxon>
        <taxon>Mycenaceae</taxon>
        <taxon>Mycena</taxon>
    </lineage>
</organism>